<evidence type="ECO:0000313" key="3">
    <source>
        <dbReference type="EMBL" id="SDJ79467.1"/>
    </source>
</evidence>
<dbReference type="Pfam" id="PF24042">
    <property type="entry name" value="DUF7351"/>
    <property type="match status" value="1"/>
</dbReference>
<accession>A0A1G8WN12</accession>
<dbReference type="InterPro" id="IPR055771">
    <property type="entry name" value="DUF7347"/>
</dbReference>
<keyword evidence="4" id="KW-1185">Reference proteome</keyword>
<dbReference type="Proteomes" id="UP000198856">
    <property type="component" value="Unassembled WGS sequence"/>
</dbReference>
<dbReference type="STRING" id="890420.SAMN05216226_109106"/>
<sequence>MTPEKSPLTYGELPPEDALALLGNDIRTAILWTLSEARGGEGPPPVLPFSELRRKADLDVESSRFNYHLQELLGTFVERVPPEETDDDAQVVSELASTPGEGFRLRPEGTTLIRTIRTWSDEGDAWLAPFELDQECYHCDTALEAEYDNAIFAIRCPGCEYVYDYNLTPPGVLGDDREETLDNVAAYNRSQRLAFARGTCPLCGNAVDAEFVAGEETGYPRGDLRTLLVRRGCDHCGNKDNLTLGEVLLRDARLVGFCAERGLDVTTTPIWKLPFAATDRHTTIDATDPSKATLAVDCDGDTLTLTVDDSLSVVDRRL</sequence>
<dbReference type="Pfam" id="PF24038">
    <property type="entry name" value="DUF7347"/>
    <property type="match status" value="1"/>
</dbReference>
<feature type="domain" description="DUF7347" evidence="1">
    <location>
        <begin position="15"/>
        <end position="80"/>
    </location>
</feature>
<reference evidence="3 4" key="1">
    <citation type="submission" date="2016-10" db="EMBL/GenBank/DDBJ databases">
        <authorList>
            <person name="de Groot N.N."/>
        </authorList>
    </citation>
    <scope>NUCLEOTIDE SEQUENCE [LARGE SCALE GENOMIC DNA]</scope>
    <source>
        <strain evidence="3 4">IBRC-M10015</strain>
    </source>
</reference>
<organism evidence="3 4">
    <name type="scientific">Halovenus aranensis</name>
    <dbReference type="NCBI Taxonomy" id="890420"/>
    <lineage>
        <taxon>Archaea</taxon>
        <taxon>Methanobacteriati</taxon>
        <taxon>Methanobacteriota</taxon>
        <taxon>Stenosarchaea group</taxon>
        <taxon>Halobacteria</taxon>
        <taxon>Halobacteriales</taxon>
        <taxon>Haloarculaceae</taxon>
        <taxon>Halovenus</taxon>
    </lineage>
</organism>
<dbReference type="InterPro" id="IPR055775">
    <property type="entry name" value="DUF7351"/>
</dbReference>
<dbReference type="RefSeq" id="WP_092702749.1">
    <property type="nucleotide sequence ID" value="NZ_FNFC01000009.1"/>
</dbReference>
<dbReference type="EMBL" id="FNFC01000009">
    <property type="protein sequence ID" value="SDJ79467.1"/>
    <property type="molecule type" value="Genomic_DNA"/>
</dbReference>
<dbReference type="AlphaFoldDB" id="A0A1G8WN12"/>
<protein>
    <submittedName>
        <fullName evidence="3">Uncharacterized protein</fullName>
    </submittedName>
</protein>
<evidence type="ECO:0000259" key="1">
    <source>
        <dbReference type="Pfam" id="PF24038"/>
    </source>
</evidence>
<name>A0A1G8WN12_9EURY</name>
<evidence type="ECO:0000313" key="4">
    <source>
        <dbReference type="Proteomes" id="UP000198856"/>
    </source>
</evidence>
<proteinExistence type="predicted"/>
<gene>
    <name evidence="3" type="ORF">SAMN05216226_109106</name>
</gene>
<evidence type="ECO:0000259" key="2">
    <source>
        <dbReference type="Pfam" id="PF24042"/>
    </source>
</evidence>
<feature type="domain" description="DUF7351" evidence="2">
    <location>
        <begin position="133"/>
        <end position="313"/>
    </location>
</feature>